<evidence type="ECO:0000256" key="1">
    <source>
        <dbReference type="ARBA" id="ARBA00004123"/>
    </source>
</evidence>
<evidence type="ECO:0008006" key="11">
    <source>
        <dbReference type="Google" id="ProtNLM"/>
    </source>
</evidence>
<protein>
    <recommendedName>
        <fullName evidence="11">BZIP domain-containing protein</fullName>
    </recommendedName>
</protein>
<keyword evidence="6" id="KW-0804">Transcription</keyword>
<evidence type="ECO:0000256" key="3">
    <source>
        <dbReference type="ARBA" id="ARBA00023015"/>
    </source>
</evidence>
<organism evidence="9 10">
    <name type="scientific">Mytilus coruscus</name>
    <name type="common">Sea mussel</name>
    <dbReference type="NCBI Taxonomy" id="42192"/>
    <lineage>
        <taxon>Eukaryota</taxon>
        <taxon>Metazoa</taxon>
        <taxon>Spiralia</taxon>
        <taxon>Lophotrochozoa</taxon>
        <taxon>Mollusca</taxon>
        <taxon>Bivalvia</taxon>
        <taxon>Autobranchia</taxon>
        <taxon>Pteriomorphia</taxon>
        <taxon>Mytilida</taxon>
        <taxon>Mytiloidea</taxon>
        <taxon>Mytilidae</taxon>
        <taxon>Mytilinae</taxon>
        <taxon>Mytilus</taxon>
    </lineage>
</organism>
<feature type="region of interest" description="Disordered" evidence="8">
    <location>
        <begin position="1"/>
        <end position="59"/>
    </location>
</feature>
<evidence type="ECO:0000256" key="2">
    <source>
        <dbReference type="ARBA" id="ARBA00009050"/>
    </source>
</evidence>
<keyword evidence="3" id="KW-0805">Transcription regulation</keyword>
<accession>A0A6J8DGF1</accession>
<evidence type="ECO:0000256" key="8">
    <source>
        <dbReference type="SAM" id="MobiDB-lite"/>
    </source>
</evidence>
<dbReference type="InterPro" id="IPR039250">
    <property type="entry name" value="CREBL2/REPTOR-BP"/>
</dbReference>
<dbReference type="AlphaFoldDB" id="A0A6J8DGF1"/>
<dbReference type="GO" id="GO:0006355">
    <property type="term" value="P:regulation of DNA-templated transcription"/>
    <property type="evidence" value="ECO:0007669"/>
    <property type="project" value="TreeGrafter"/>
</dbReference>
<evidence type="ECO:0000256" key="5">
    <source>
        <dbReference type="ARBA" id="ARBA00023159"/>
    </source>
</evidence>
<dbReference type="PANTHER" id="PTHR21051">
    <property type="entry name" value="CAMP-RESPONSIVE ELEMENT-BINDING PROTEIN-LIKE 2"/>
    <property type="match status" value="1"/>
</dbReference>
<comment type="subcellular location">
    <subcellularLocation>
        <location evidence="1">Nucleus</location>
    </subcellularLocation>
</comment>
<dbReference type="GO" id="GO:0005634">
    <property type="term" value="C:nucleus"/>
    <property type="evidence" value="ECO:0007669"/>
    <property type="project" value="UniProtKB-SubCell"/>
</dbReference>
<evidence type="ECO:0000256" key="6">
    <source>
        <dbReference type="ARBA" id="ARBA00023163"/>
    </source>
</evidence>
<keyword evidence="5" id="KW-0010">Activator</keyword>
<gene>
    <name evidence="9" type="ORF">MCOR_39763</name>
</gene>
<evidence type="ECO:0000313" key="9">
    <source>
        <dbReference type="EMBL" id="CAC5406160.1"/>
    </source>
</evidence>
<comment type="similarity">
    <text evidence="2">Belongs to the bZIP family. ATF subfamily.</text>
</comment>
<proteinExistence type="inferred from homology"/>
<evidence type="ECO:0000256" key="7">
    <source>
        <dbReference type="ARBA" id="ARBA00023242"/>
    </source>
</evidence>
<keyword evidence="10" id="KW-1185">Reference proteome</keyword>
<name>A0A6J8DGF1_MYTCO</name>
<sequence>MKNPKHCADLSLYRDKSDMTVKDDSASSKIKGKRPGRPSSNISPKQRQERSRQSARECRSRTNVRYQYLEQLVKIKEKSVYKLRKELELHRRWCEEIDNGVISDDLVKSLSIDEQTTLQLPTAEQSDIPIPRQRSLSLPITSNYQTSNLGLTSAQGIPKSTKDSKLYKLLTGRISFKQSHSSEDTANVFHLNRTKSLSSEDTLNMFQPYMTQTFSSEDTSKMLQPYTTQSLSSDDTSNVRHPYTTQVNNAVESYDMFHHPSKLPNTEDTSNIYTQQRNGATIEKLSSTTAPILFKKVSSITALNENQKTATFSSFTKFDIKSQEQVDIINNYKLEMHEQSSCVSDFDNLTVLSNTNITIPNTNRSYDVCSFPKSHSDINMLSERFNADDTSSDMEFVDWILKNQSKLSSDRVLTESARQFGDTAMEDIFTEDQTEITDVSPSQFDVIYSEDNNIDNSNNSNMSFAQTFHGNIKIYDKNAPTTVESFPDNVLPSRTLHYMSTLPNMLNLPTYSSISFCRSTSAHSSQTPSSSMDTLVSQSHSLSGHLNPVDLLVTESKSNVTSILHDVNNQFDQSRTSEDLKELRRHNVSLNNQKPVENASASTSCKLLSSSDNSGFARENNEEATFTSLHHHSGISQAESIGLTICKLNIL</sequence>
<reference evidence="9 10" key="1">
    <citation type="submission" date="2020-06" db="EMBL/GenBank/DDBJ databases">
        <authorList>
            <person name="Li R."/>
            <person name="Bekaert M."/>
        </authorList>
    </citation>
    <scope>NUCLEOTIDE SEQUENCE [LARGE SCALE GENOMIC DNA]</scope>
    <source>
        <strain evidence="10">wild</strain>
    </source>
</reference>
<dbReference type="Proteomes" id="UP000507470">
    <property type="component" value="Unassembled WGS sequence"/>
</dbReference>
<feature type="compositionally biased region" description="Basic and acidic residues" evidence="8">
    <location>
        <begin position="46"/>
        <end position="59"/>
    </location>
</feature>
<feature type="compositionally biased region" description="Basic and acidic residues" evidence="8">
    <location>
        <begin position="1"/>
        <end position="26"/>
    </location>
</feature>
<dbReference type="CDD" id="cd14709">
    <property type="entry name" value="bZIP_CREBL2"/>
    <property type="match status" value="1"/>
</dbReference>
<dbReference type="GO" id="GO:0003677">
    <property type="term" value="F:DNA binding"/>
    <property type="evidence" value="ECO:0007669"/>
    <property type="project" value="UniProtKB-KW"/>
</dbReference>
<evidence type="ECO:0000256" key="4">
    <source>
        <dbReference type="ARBA" id="ARBA00023125"/>
    </source>
</evidence>
<dbReference type="PANTHER" id="PTHR21051:SF4">
    <property type="entry name" value="CAMP-RESPONSIVE ELEMENT-BINDING PROTEIN-LIKE 2"/>
    <property type="match status" value="1"/>
</dbReference>
<keyword evidence="4" id="KW-0238">DNA-binding</keyword>
<keyword evidence="7" id="KW-0539">Nucleus</keyword>
<dbReference type="EMBL" id="CACVKT020007176">
    <property type="protein sequence ID" value="CAC5406160.1"/>
    <property type="molecule type" value="Genomic_DNA"/>
</dbReference>
<evidence type="ECO:0000313" key="10">
    <source>
        <dbReference type="Proteomes" id="UP000507470"/>
    </source>
</evidence>
<dbReference type="OrthoDB" id="6178256at2759"/>